<evidence type="ECO:0000313" key="1">
    <source>
        <dbReference type="EMBL" id="GBP65308.1"/>
    </source>
</evidence>
<organism evidence="1 2">
    <name type="scientific">Eumeta variegata</name>
    <name type="common">Bagworm moth</name>
    <name type="synonym">Eumeta japonica</name>
    <dbReference type="NCBI Taxonomy" id="151549"/>
    <lineage>
        <taxon>Eukaryota</taxon>
        <taxon>Metazoa</taxon>
        <taxon>Ecdysozoa</taxon>
        <taxon>Arthropoda</taxon>
        <taxon>Hexapoda</taxon>
        <taxon>Insecta</taxon>
        <taxon>Pterygota</taxon>
        <taxon>Neoptera</taxon>
        <taxon>Endopterygota</taxon>
        <taxon>Lepidoptera</taxon>
        <taxon>Glossata</taxon>
        <taxon>Ditrysia</taxon>
        <taxon>Tineoidea</taxon>
        <taxon>Psychidae</taxon>
        <taxon>Oiketicinae</taxon>
        <taxon>Eumeta</taxon>
    </lineage>
</organism>
<dbReference type="EMBL" id="BGZK01000925">
    <property type="protein sequence ID" value="GBP65308.1"/>
    <property type="molecule type" value="Genomic_DNA"/>
</dbReference>
<accession>A0A4C1XP97</accession>
<name>A0A4C1XP97_EUMVA</name>
<keyword evidence="2" id="KW-1185">Reference proteome</keyword>
<comment type="caution">
    <text evidence="1">The sequence shown here is derived from an EMBL/GenBank/DDBJ whole genome shotgun (WGS) entry which is preliminary data.</text>
</comment>
<dbReference type="Proteomes" id="UP000299102">
    <property type="component" value="Unassembled WGS sequence"/>
</dbReference>
<reference evidence="1 2" key="1">
    <citation type="journal article" date="2019" name="Commun. Biol.">
        <title>The bagworm genome reveals a unique fibroin gene that provides high tensile strength.</title>
        <authorList>
            <person name="Kono N."/>
            <person name="Nakamura H."/>
            <person name="Ohtoshi R."/>
            <person name="Tomita M."/>
            <person name="Numata K."/>
            <person name="Arakawa K."/>
        </authorList>
    </citation>
    <scope>NUCLEOTIDE SEQUENCE [LARGE SCALE GENOMIC DNA]</scope>
</reference>
<dbReference type="AlphaFoldDB" id="A0A4C1XP97"/>
<gene>
    <name evidence="1" type="ORF">EVAR_48014_1</name>
</gene>
<protein>
    <submittedName>
        <fullName evidence="1">Uncharacterized protein</fullName>
    </submittedName>
</protein>
<evidence type="ECO:0000313" key="2">
    <source>
        <dbReference type="Proteomes" id="UP000299102"/>
    </source>
</evidence>
<proteinExistence type="predicted"/>
<sequence>MLLGHQHFLACENTADRRDSEDHESCSGYKERCRRGCCRRGFYFTPSDTKNRILTKDACSFRVILPSVPKKFRLGGSKKTLMRKIFQSRQFTALQTAREKTS</sequence>